<sequence length="300" mass="33426">MTGSSSLCDRLQTPVHQAVLIHMWYHYLILDHSDITTIFLDTATWSVLTEMVLNAIVGAFVQSYLVYRIHKLGSNILISMFNFLGVSLSRYEYILSTKSRPLMTAILGVGMSLSVPPAADAIIAAFLMFYLYQKRTGFRRSNDIISKLMIVTVSTGGLTTCVALAGFVAYFVAPLTFWDLFFSFMLSKLDATSLLIMLNTRKLISGNYRTRSEGTRTGEINSIPLIGLGLKGFDEDPSKGINIMVSQTTVFDDASGTKHSLVRLRFKLKPTGRNIDIFRLECARRRGFRELAPVCPCSDA</sequence>
<comment type="caution">
    <text evidence="1">The sequence shown here is derived from an EMBL/GenBank/DDBJ whole genome shotgun (WGS) entry which is preliminary data.</text>
</comment>
<gene>
    <name evidence="1" type="ORF">NM688_g6723</name>
</gene>
<reference evidence="1" key="1">
    <citation type="submission" date="2022-07" db="EMBL/GenBank/DDBJ databases">
        <title>Genome Sequence of Phlebia brevispora.</title>
        <authorList>
            <person name="Buettner E."/>
        </authorList>
    </citation>
    <scope>NUCLEOTIDE SEQUENCE</scope>
    <source>
        <strain evidence="1">MPL23</strain>
    </source>
</reference>
<protein>
    <submittedName>
        <fullName evidence="1">Uncharacterized protein</fullName>
    </submittedName>
</protein>
<organism evidence="1 2">
    <name type="scientific">Phlebia brevispora</name>
    <dbReference type="NCBI Taxonomy" id="194682"/>
    <lineage>
        <taxon>Eukaryota</taxon>
        <taxon>Fungi</taxon>
        <taxon>Dikarya</taxon>
        <taxon>Basidiomycota</taxon>
        <taxon>Agaricomycotina</taxon>
        <taxon>Agaricomycetes</taxon>
        <taxon>Polyporales</taxon>
        <taxon>Meruliaceae</taxon>
        <taxon>Phlebia</taxon>
    </lineage>
</organism>
<accession>A0ACC1SD45</accession>
<proteinExistence type="predicted"/>
<evidence type="ECO:0000313" key="2">
    <source>
        <dbReference type="Proteomes" id="UP001148662"/>
    </source>
</evidence>
<dbReference type="Proteomes" id="UP001148662">
    <property type="component" value="Unassembled WGS sequence"/>
</dbReference>
<name>A0ACC1SD45_9APHY</name>
<keyword evidence="2" id="KW-1185">Reference proteome</keyword>
<evidence type="ECO:0000313" key="1">
    <source>
        <dbReference type="EMBL" id="KAJ3537207.1"/>
    </source>
</evidence>
<dbReference type="EMBL" id="JANHOG010001429">
    <property type="protein sequence ID" value="KAJ3537207.1"/>
    <property type="molecule type" value="Genomic_DNA"/>
</dbReference>